<evidence type="ECO:0000256" key="1">
    <source>
        <dbReference type="ARBA" id="ARBA00011975"/>
    </source>
</evidence>
<keyword evidence="12" id="KW-1185">Reference proteome</keyword>
<evidence type="ECO:0000313" key="12">
    <source>
        <dbReference type="Proteomes" id="UP000557656"/>
    </source>
</evidence>
<comment type="catalytic activity">
    <reaction evidence="6">
        <text>a 2'-deoxycytidine in DNA + S-adenosyl-L-methionine = a 5-methyl-2'-deoxycytidine in DNA + S-adenosyl-L-homocysteine + H(+)</text>
        <dbReference type="Rhea" id="RHEA:13681"/>
        <dbReference type="Rhea" id="RHEA-COMP:11369"/>
        <dbReference type="Rhea" id="RHEA-COMP:11370"/>
        <dbReference type="ChEBI" id="CHEBI:15378"/>
        <dbReference type="ChEBI" id="CHEBI:57856"/>
        <dbReference type="ChEBI" id="CHEBI:59789"/>
        <dbReference type="ChEBI" id="CHEBI:85452"/>
        <dbReference type="ChEBI" id="CHEBI:85454"/>
        <dbReference type="EC" id="2.1.1.37"/>
    </reaction>
</comment>
<protein>
    <recommendedName>
        <fullName evidence="1">DNA (cytosine-5-)-methyltransferase</fullName>
        <ecNumber evidence="1">2.1.1.37</ecNumber>
    </recommendedName>
</protein>
<dbReference type="Proteomes" id="UP000557656">
    <property type="component" value="Unassembled WGS sequence"/>
</dbReference>
<dbReference type="Gene3D" id="3.40.50.150">
    <property type="entry name" value="Vaccinia Virus protein VP39"/>
    <property type="match status" value="1"/>
</dbReference>
<feature type="compositionally biased region" description="Basic and acidic residues" evidence="8">
    <location>
        <begin position="309"/>
        <end position="346"/>
    </location>
</feature>
<dbReference type="InterPro" id="IPR029063">
    <property type="entry name" value="SAM-dependent_MTases_sf"/>
</dbReference>
<evidence type="ECO:0000256" key="3">
    <source>
        <dbReference type="ARBA" id="ARBA00022679"/>
    </source>
</evidence>
<accession>A0A7Y7QWF1</accession>
<dbReference type="PANTHER" id="PTHR10629">
    <property type="entry name" value="CYTOSINE-SPECIFIC METHYLTRANSFERASE"/>
    <property type="match status" value="1"/>
</dbReference>
<feature type="region of interest" description="Disordered" evidence="8">
    <location>
        <begin position="196"/>
        <end position="240"/>
    </location>
</feature>
<keyword evidence="2 7" id="KW-0489">Methyltransferase</keyword>
<feature type="compositionally biased region" description="Basic and acidic residues" evidence="8">
    <location>
        <begin position="366"/>
        <end position="389"/>
    </location>
</feature>
<dbReference type="PANTHER" id="PTHR10629:SF52">
    <property type="entry name" value="DNA (CYTOSINE-5)-METHYLTRANSFERASE 1"/>
    <property type="match status" value="1"/>
</dbReference>
<dbReference type="GO" id="GO:0009307">
    <property type="term" value="P:DNA restriction-modification system"/>
    <property type="evidence" value="ECO:0007669"/>
    <property type="project" value="UniProtKB-KW"/>
</dbReference>
<evidence type="ECO:0000256" key="5">
    <source>
        <dbReference type="ARBA" id="ARBA00022747"/>
    </source>
</evidence>
<feature type="active site" evidence="7">
    <location>
        <position position="78"/>
    </location>
</feature>
<dbReference type="InterPro" id="IPR050390">
    <property type="entry name" value="C5-Methyltransferase"/>
</dbReference>
<evidence type="ECO:0000313" key="10">
    <source>
        <dbReference type="EMBL" id="NVP31942.1"/>
    </source>
</evidence>
<dbReference type="InterPro" id="IPR018117">
    <property type="entry name" value="C5_DNA_meth_AS"/>
</dbReference>
<dbReference type="AlphaFoldDB" id="A0A7Y7QWF1"/>
<evidence type="ECO:0000313" key="9">
    <source>
        <dbReference type="EMBL" id="NNG54528.1"/>
    </source>
</evidence>
<organism evidence="10 11">
    <name type="scientific">Sphingomonas sanguinis</name>
    <dbReference type="NCBI Taxonomy" id="33051"/>
    <lineage>
        <taxon>Bacteria</taxon>
        <taxon>Pseudomonadati</taxon>
        <taxon>Pseudomonadota</taxon>
        <taxon>Alphaproteobacteria</taxon>
        <taxon>Sphingomonadales</taxon>
        <taxon>Sphingomonadaceae</taxon>
        <taxon>Sphingomonas</taxon>
    </lineage>
</organism>
<name>A0A7Y7QWF1_9SPHN</name>
<evidence type="ECO:0000256" key="8">
    <source>
        <dbReference type="SAM" id="MobiDB-lite"/>
    </source>
</evidence>
<sequence>MMRALDLFSAAAGGWSLGLHRAGFLTVAASEIVAWRRILYAENNPHVRLYEDVRGLTAARLVSDLGFLPDIIVGSPPCQDISSANTKGRGIEGERSGLYLEAVRLVGECRPRWFAFENSANLRTRGADRLLDELETLGYACEPCVVAAENVGANHVRKRSWLIGFDPGQLADSGIQLRDEAGGRFGRAAEDGSIGSLRLLPRSETADADGNGWDEGRRGRRSGIDISVAHDPGDAAQVGCGSRWPGRCAEPVAGPCEPPRRDDGNADRESGPARQCPAQAQGPDDFGSGRFRPDADDRRGAAFRQDGTAARHDADAGQAERRAPVERAGDRDGPPGKRREGADRYAEPAAPRGNPADPDEAGQPDGRLESGLRQEEIPDDGRGDGRGNDGSRAGQMGGRPRAGSDAAEPWADWNGGLARHLRLDDGISAWVAGTRIALGSRKGTAAASLIVEAFGDAVLPQIPEAIGRAILRTEAALDLALGRTSIPMPGDER</sequence>
<dbReference type="PROSITE" id="PS51679">
    <property type="entry name" value="SAM_MT_C5"/>
    <property type="match status" value="1"/>
</dbReference>
<dbReference type="Pfam" id="PF00145">
    <property type="entry name" value="DNA_methylase"/>
    <property type="match status" value="1"/>
</dbReference>
<proteinExistence type="inferred from homology"/>
<evidence type="ECO:0000313" key="11">
    <source>
        <dbReference type="Proteomes" id="UP000531581"/>
    </source>
</evidence>
<dbReference type="SUPFAM" id="SSF53335">
    <property type="entry name" value="S-adenosyl-L-methionine-dependent methyltransferases"/>
    <property type="match status" value="1"/>
</dbReference>
<dbReference type="PROSITE" id="PS00094">
    <property type="entry name" value="C5_MTASE_1"/>
    <property type="match status" value="1"/>
</dbReference>
<evidence type="ECO:0000256" key="6">
    <source>
        <dbReference type="ARBA" id="ARBA00047422"/>
    </source>
</evidence>
<keyword evidence="3 7" id="KW-0808">Transferase</keyword>
<gene>
    <name evidence="9" type="ORF">HKX05_14335</name>
    <name evidence="10" type="ORF">HLV41_12895</name>
</gene>
<dbReference type="GO" id="GO:0003886">
    <property type="term" value="F:DNA (cytosine-5-)-methyltransferase activity"/>
    <property type="evidence" value="ECO:0007669"/>
    <property type="project" value="UniProtKB-EC"/>
</dbReference>
<dbReference type="InterPro" id="IPR001525">
    <property type="entry name" value="C5_MeTfrase"/>
</dbReference>
<feature type="region of interest" description="Disordered" evidence="8">
    <location>
        <begin position="252"/>
        <end position="410"/>
    </location>
</feature>
<keyword evidence="5" id="KW-0680">Restriction system</keyword>
<feature type="compositionally biased region" description="Basic and acidic residues" evidence="8">
    <location>
        <begin position="291"/>
        <end position="300"/>
    </location>
</feature>
<dbReference type="EMBL" id="JABEOV010000020">
    <property type="protein sequence ID" value="NNG54528.1"/>
    <property type="molecule type" value="Genomic_DNA"/>
</dbReference>
<dbReference type="EMBL" id="JABYQV010000010">
    <property type="protein sequence ID" value="NVP31942.1"/>
    <property type="molecule type" value="Genomic_DNA"/>
</dbReference>
<evidence type="ECO:0000256" key="2">
    <source>
        <dbReference type="ARBA" id="ARBA00022603"/>
    </source>
</evidence>
<dbReference type="EC" id="2.1.1.37" evidence="1"/>
<comment type="caution">
    <text evidence="10">The sequence shown here is derived from an EMBL/GenBank/DDBJ whole genome shotgun (WGS) entry which is preliminary data.</text>
</comment>
<reference evidence="11 12" key="1">
    <citation type="submission" date="2020-05" db="EMBL/GenBank/DDBJ databases">
        <title>Draft Genome Sequences of Sphingomonas sp. Isolated from the International Space Station.</title>
        <authorList>
            <person name="Bijlani S."/>
            <person name="Singh N.K."/>
            <person name="Mason C.E."/>
            <person name="Wang C.C."/>
            <person name="Venkateswaran K."/>
        </authorList>
    </citation>
    <scope>NUCLEOTIDE SEQUENCE [LARGE SCALE GENOMIC DNA]</scope>
    <source>
        <strain evidence="9 12">IIF7SW-B5</strain>
        <strain evidence="10">ISS-IIF7SWP</strain>
    </source>
</reference>
<keyword evidence="4 7" id="KW-0949">S-adenosyl-L-methionine</keyword>
<dbReference type="Proteomes" id="UP000531581">
    <property type="component" value="Unassembled WGS sequence"/>
</dbReference>
<evidence type="ECO:0000256" key="4">
    <source>
        <dbReference type="ARBA" id="ARBA00022691"/>
    </source>
</evidence>
<feature type="compositionally biased region" description="Basic and acidic residues" evidence="8">
    <location>
        <begin position="258"/>
        <end position="271"/>
    </location>
</feature>
<comment type="similarity">
    <text evidence="7">Belongs to the class I-like SAM-binding methyltransferase superfamily. C5-methyltransferase family.</text>
</comment>
<evidence type="ECO:0000256" key="7">
    <source>
        <dbReference type="PROSITE-ProRule" id="PRU01016"/>
    </source>
</evidence>
<dbReference type="GO" id="GO:0032259">
    <property type="term" value="P:methylation"/>
    <property type="evidence" value="ECO:0007669"/>
    <property type="project" value="UniProtKB-KW"/>
</dbReference>